<gene>
    <name evidence="14" type="ORF">Tci_050684</name>
</gene>
<dbReference type="Pfam" id="PF25597">
    <property type="entry name" value="SH3_retrovirus"/>
    <property type="match status" value="1"/>
</dbReference>
<dbReference type="PANTHER" id="PTHR42648:SF11">
    <property type="entry name" value="TRANSPOSON TY4-P GAG-POL POLYPROTEIN"/>
    <property type="match status" value="1"/>
</dbReference>
<evidence type="ECO:0000256" key="2">
    <source>
        <dbReference type="ARBA" id="ARBA00022723"/>
    </source>
</evidence>
<evidence type="ECO:0000256" key="6">
    <source>
        <dbReference type="ARBA" id="ARBA00022908"/>
    </source>
</evidence>
<feature type="region of interest" description="Disordered" evidence="11">
    <location>
        <begin position="93"/>
        <end position="186"/>
    </location>
</feature>
<evidence type="ECO:0000256" key="3">
    <source>
        <dbReference type="ARBA" id="ARBA00022759"/>
    </source>
</evidence>
<accession>A0A6L2MXJ5</accession>
<feature type="domain" description="Reverse transcriptase Ty1/copia-type" evidence="12">
    <location>
        <begin position="245"/>
        <end position="296"/>
    </location>
</feature>
<keyword evidence="7" id="KW-0695">RNA-directed DNA polymerase</keyword>
<evidence type="ECO:0000313" key="14">
    <source>
        <dbReference type="EMBL" id="GEU78706.1"/>
    </source>
</evidence>
<reference evidence="14" key="1">
    <citation type="journal article" date="2019" name="Sci. Rep.">
        <title>Draft genome of Tanacetum cinerariifolium, the natural source of mosquito coil.</title>
        <authorList>
            <person name="Yamashiro T."/>
            <person name="Shiraishi A."/>
            <person name="Satake H."/>
            <person name="Nakayama K."/>
        </authorList>
    </citation>
    <scope>NUCLEOTIDE SEQUENCE</scope>
</reference>
<keyword evidence="5" id="KW-0460">Magnesium</keyword>
<dbReference type="Pfam" id="PF07727">
    <property type="entry name" value="RVT_2"/>
    <property type="match status" value="1"/>
</dbReference>
<evidence type="ECO:0000256" key="7">
    <source>
        <dbReference type="ARBA" id="ARBA00022918"/>
    </source>
</evidence>
<keyword evidence="2" id="KW-0479">Metal-binding</keyword>
<keyword evidence="8" id="KW-0239">DNA-directed DNA polymerase</keyword>
<keyword evidence="3" id="KW-0255">Endonuclease</keyword>
<feature type="compositionally biased region" description="Polar residues" evidence="11">
    <location>
        <begin position="121"/>
        <end position="155"/>
    </location>
</feature>
<evidence type="ECO:0000256" key="8">
    <source>
        <dbReference type="ARBA" id="ARBA00022932"/>
    </source>
</evidence>
<dbReference type="GO" id="GO:0015074">
    <property type="term" value="P:DNA integration"/>
    <property type="evidence" value="ECO:0007669"/>
    <property type="project" value="UniProtKB-KW"/>
</dbReference>
<dbReference type="GO" id="GO:0003964">
    <property type="term" value="F:RNA-directed DNA polymerase activity"/>
    <property type="evidence" value="ECO:0007669"/>
    <property type="project" value="UniProtKB-KW"/>
</dbReference>
<keyword evidence="6" id="KW-0229">DNA integration</keyword>
<keyword evidence="9" id="KW-0233">DNA recombination</keyword>
<evidence type="ECO:0000256" key="11">
    <source>
        <dbReference type="SAM" id="MobiDB-lite"/>
    </source>
</evidence>
<keyword evidence="10" id="KW-0511">Multifunctional enzyme</keyword>
<feature type="compositionally biased region" description="Acidic residues" evidence="11">
    <location>
        <begin position="102"/>
        <end position="112"/>
    </location>
</feature>
<dbReference type="InterPro" id="IPR039537">
    <property type="entry name" value="Retrotran_Ty1/copia-like"/>
</dbReference>
<evidence type="ECO:0000256" key="1">
    <source>
        <dbReference type="ARBA" id="ARBA00022722"/>
    </source>
</evidence>
<evidence type="ECO:0000256" key="9">
    <source>
        <dbReference type="ARBA" id="ARBA00023172"/>
    </source>
</evidence>
<dbReference type="PANTHER" id="PTHR42648">
    <property type="entry name" value="TRANSPOSASE, PUTATIVE-RELATED"/>
    <property type="match status" value="1"/>
</dbReference>
<organism evidence="14">
    <name type="scientific">Tanacetum cinerariifolium</name>
    <name type="common">Dalmatian daisy</name>
    <name type="synonym">Chrysanthemum cinerariifolium</name>
    <dbReference type="NCBI Taxonomy" id="118510"/>
    <lineage>
        <taxon>Eukaryota</taxon>
        <taxon>Viridiplantae</taxon>
        <taxon>Streptophyta</taxon>
        <taxon>Embryophyta</taxon>
        <taxon>Tracheophyta</taxon>
        <taxon>Spermatophyta</taxon>
        <taxon>Magnoliopsida</taxon>
        <taxon>eudicotyledons</taxon>
        <taxon>Gunneridae</taxon>
        <taxon>Pentapetalae</taxon>
        <taxon>asterids</taxon>
        <taxon>campanulids</taxon>
        <taxon>Asterales</taxon>
        <taxon>Asteraceae</taxon>
        <taxon>Asteroideae</taxon>
        <taxon>Anthemideae</taxon>
        <taxon>Anthemidinae</taxon>
        <taxon>Tanacetum</taxon>
    </lineage>
</organism>
<evidence type="ECO:0000256" key="5">
    <source>
        <dbReference type="ARBA" id="ARBA00022842"/>
    </source>
</evidence>
<evidence type="ECO:0000259" key="13">
    <source>
        <dbReference type="Pfam" id="PF25597"/>
    </source>
</evidence>
<dbReference type="GO" id="GO:0016787">
    <property type="term" value="F:hydrolase activity"/>
    <property type="evidence" value="ECO:0007669"/>
    <property type="project" value="UniProtKB-KW"/>
</dbReference>
<keyword evidence="1" id="KW-0540">Nuclease</keyword>
<keyword evidence="8" id="KW-0548">Nucleotidyltransferase</keyword>
<dbReference type="AlphaFoldDB" id="A0A6L2MXJ5"/>
<evidence type="ECO:0000256" key="4">
    <source>
        <dbReference type="ARBA" id="ARBA00022801"/>
    </source>
</evidence>
<dbReference type="InterPro" id="IPR013103">
    <property type="entry name" value="RVT_2"/>
</dbReference>
<proteinExistence type="predicted"/>
<dbReference type="InterPro" id="IPR057670">
    <property type="entry name" value="SH3_retrovirus"/>
</dbReference>
<dbReference type="GO" id="GO:0046872">
    <property type="term" value="F:metal ion binding"/>
    <property type="evidence" value="ECO:0007669"/>
    <property type="project" value="UniProtKB-KW"/>
</dbReference>
<comment type="caution">
    <text evidence="14">The sequence shown here is derived from an EMBL/GenBank/DDBJ whole genome shotgun (WGS) entry which is preliminary data.</text>
</comment>
<keyword evidence="4" id="KW-0378">Hydrolase</keyword>
<evidence type="ECO:0000256" key="10">
    <source>
        <dbReference type="ARBA" id="ARBA00023268"/>
    </source>
</evidence>
<protein>
    <submittedName>
        <fullName evidence="14">Uncharacterized protein</fullName>
    </submittedName>
</protein>
<name>A0A6L2MXJ5_TANCI</name>
<dbReference type="GO" id="GO:0004519">
    <property type="term" value="F:endonuclease activity"/>
    <property type="evidence" value="ECO:0007669"/>
    <property type="project" value="UniProtKB-KW"/>
</dbReference>
<dbReference type="GO" id="GO:0006310">
    <property type="term" value="P:DNA recombination"/>
    <property type="evidence" value="ECO:0007669"/>
    <property type="project" value="UniProtKB-KW"/>
</dbReference>
<evidence type="ECO:0000259" key="12">
    <source>
        <dbReference type="Pfam" id="PF07727"/>
    </source>
</evidence>
<feature type="domain" description="Retroviral polymerase SH3-like" evidence="13">
    <location>
        <begin position="41"/>
        <end position="93"/>
    </location>
</feature>
<keyword evidence="8" id="KW-0808">Transferase</keyword>
<dbReference type="EMBL" id="BKCJ010007727">
    <property type="protein sequence ID" value="GEU78706.1"/>
    <property type="molecule type" value="Genomic_DNA"/>
</dbReference>
<sequence length="297" mass="34285">MTWVYFLKHKSETFECFKKFKSLVEKQSGSVVKILRSDRGARHKLDRKSHKYVFIGYCPNSKAYRLYDPVSKKITVSRDVVFHEFSGWNWEDTGSNQKSQIENEEDQSMLDQDEPKENDSEGPNSASTSQFSTPNVPNSASSSRLSTPKKTNSVYSSEESSEDSSPNRLTQPRRSERGLVPRRRFPIEGEDTPSLALFVGDPVNVEEAMKKEEWRLAMKEELSVIEKNQTWELTDLPREKMPLQQGIDYEETFVPVARFETVRIVLAIAAQNQWKLYQFDVKSAFLNGELKEEVYIS</sequence>
<dbReference type="GO" id="GO:0003887">
    <property type="term" value="F:DNA-directed DNA polymerase activity"/>
    <property type="evidence" value="ECO:0007669"/>
    <property type="project" value="UniProtKB-KW"/>
</dbReference>